<name>A0A9P8IDB3_9PEZI</name>
<evidence type="ECO:0000256" key="6">
    <source>
        <dbReference type="ARBA" id="ARBA00022490"/>
    </source>
</evidence>
<keyword evidence="10" id="KW-0159">Chromosome partition</keyword>
<evidence type="ECO:0000256" key="5">
    <source>
        <dbReference type="ARBA" id="ARBA00022454"/>
    </source>
</evidence>
<dbReference type="OrthoDB" id="2443965at2759"/>
<evidence type="ECO:0000256" key="12">
    <source>
        <dbReference type="ARBA" id="ARBA00023212"/>
    </source>
</evidence>
<dbReference type="PANTHER" id="PTHR28017:SF1">
    <property type="entry name" value="DASH COMPLEX SUBUNIT DAD3"/>
    <property type="match status" value="1"/>
</dbReference>
<keyword evidence="8" id="KW-0493">Microtubule</keyword>
<evidence type="ECO:0000313" key="19">
    <source>
        <dbReference type="EMBL" id="KAH0545555.1"/>
    </source>
</evidence>
<evidence type="ECO:0000256" key="9">
    <source>
        <dbReference type="ARBA" id="ARBA00022776"/>
    </source>
</evidence>
<protein>
    <recommendedName>
        <fullName evidence="16">DASH complex subunit DAD3</fullName>
    </recommendedName>
    <alternativeName>
        <fullName evidence="17">Outer kinetochore protein DAD3</fullName>
    </alternativeName>
</protein>
<keyword evidence="15" id="KW-0137">Centromere</keyword>
<sequence length="101" mass="11166">MHPSSSLSLDNTTDQSSHEMLSPLEQEILDEYARLLGNMNKLSTALNDLADSPTAEVLDSLRTLERKMGLVFTLLKASVYSIVLQTQIRQEEGREDGDGEG</sequence>
<evidence type="ECO:0000256" key="4">
    <source>
        <dbReference type="ARBA" id="ARBA00006277"/>
    </source>
</evidence>
<dbReference type="GO" id="GO:0042729">
    <property type="term" value="C:DASH complex"/>
    <property type="evidence" value="ECO:0007669"/>
    <property type="project" value="InterPro"/>
</dbReference>
<dbReference type="InterPro" id="IPR013965">
    <property type="entry name" value="DASH_Dad3"/>
</dbReference>
<dbReference type="GO" id="GO:0072686">
    <property type="term" value="C:mitotic spindle"/>
    <property type="evidence" value="ECO:0007669"/>
    <property type="project" value="InterPro"/>
</dbReference>
<dbReference type="Pfam" id="PF08656">
    <property type="entry name" value="DASH_Dad3"/>
    <property type="match status" value="1"/>
</dbReference>
<keyword evidence="9" id="KW-0498">Mitosis</keyword>
<comment type="subcellular location">
    <subcellularLocation>
        <location evidence="3">Chromosome</location>
        <location evidence="3">Centromere</location>
        <location evidence="3">Kinetochore</location>
    </subcellularLocation>
    <subcellularLocation>
        <location evidence="2">Cytoplasm</location>
        <location evidence="2">Cytoskeleton</location>
        <location evidence="2">Spindle</location>
    </subcellularLocation>
    <subcellularLocation>
        <location evidence="1">Nucleus</location>
    </subcellularLocation>
</comment>
<dbReference type="Proteomes" id="UP000698800">
    <property type="component" value="Unassembled WGS sequence"/>
</dbReference>
<evidence type="ECO:0000256" key="10">
    <source>
        <dbReference type="ARBA" id="ARBA00022829"/>
    </source>
</evidence>
<organism evidence="19 20">
    <name type="scientific">Glutinoglossum americanum</name>
    <dbReference type="NCBI Taxonomy" id="1670608"/>
    <lineage>
        <taxon>Eukaryota</taxon>
        <taxon>Fungi</taxon>
        <taxon>Dikarya</taxon>
        <taxon>Ascomycota</taxon>
        <taxon>Pezizomycotina</taxon>
        <taxon>Geoglossomycetes</taxon>
        <taxon>Geoglossales</taxon>
        <taxon>Geoglossaceae</taxon>
        <taxon>Glutinoglossum</taxon>
    </lineage>
</organism>
<reference evidence="19" key="1">
    <citation type="submission" date="2021-03" db="EMBL/GenBank/DDBJ databases">
        <title>Comparative genomics and phylogenomic investigation of the class Geoglossomycetes provide insights into ecological specialization and systematics.</title>
        <authorList>
            <person name="Melie T."/>
            <person name="Pirro S."/>
            <person name="Miller A.N."/>
            <person name="Quandt A."/>
        </authorList>
    </citation>
    <scope>NUCLEOTIDE SEQUENCE</scope>
    <source>
        <strain evidence="19">GBOQ0MN5Z8</strain>
    </source>
</reference>
<accession>A0A9P8IDB3</accession>
<evidence type="ECO:0000256" key="17">
    <source>
        <dbReference type="ARBA" id="ARBA00044305"/>
    </source>
</evidence>
<dbReference type="GO" id="GO:0005874">
    <property type="term" value="C:microtubule"/>
    <property type="evidence" value="ECO:0007669"/>
    <property type="project" value="UniProtKB-KW"/>
</dbReference>
<dbReference type="EMBL" id="JAGHQL010000004">
    <property type="protein sequence ID" value="KAH0545555.1"/>
    <property type="molecule type" value="Genomic_DNA"/>
</dbReference>
<dbReference type="PANTHER" id="PTHR28017">
    <property type="entry name" value="DASH COMPLEX SUBUNIT DAD3"/>
    <property type="match status" value="1"/>
</dbReference>
<evidence type="ECO:0000256" key="7">
    <source>
        <dbReference type="ARBA" id="ARBA00022618"/>
    </source>
</evidence>
<keyword evidence="6" id="KW-0963">Cytoplasm</keyword>
<comment type="similarity">
    <text evidence="4">Belongs to the DASH complex DAD3 family.</text>
</comment>
<evidence type="ECO:0000256" key="13">
    <source>
        <dbReference type="ARBA" id="ARBA00023242"/>
    </source>
</evidence>
<evidence type="ECO:0000256" key="16">
    <source>
        <dbReference type="ARBA" id="ARBA00044179"/>
    </source>
</evidence>
<dbReference type="GO" id="GO:0008608">
    <property type="term" value="P:attachment of spindle microtubules to kinetochore"/>
    <property type="evidence" value="ECO:0007669"/>
    <property type="project" value="InterPro"/>
</dbReference>
<evidence type="ECO:0000256" key="18">
    <source>
        <dbReference type="SAM" id="MobiDB-lite"/>
    </source>
</evidence>
<evidence type="ECO:0000256" key="3">
    <source>
        <dbReference type="ARBA" id="ARBA00004629"/>
    </source>
</evidence>
<proteinExistence type="inferred from homology"/>
<keyword evidence="20" id="KW-1185">Reference proteome</keyword>
<keyword evidence="11" id="KW-0995">Kinetochore</keyword>
<comment type="caution">
    <text evidence="19">The sequence shown here is derived from an EMBL/GenBank/DDBJ whole genome shotgun (WGS) entry which is preliminary data.</text>
</comment>
<dbReference type="GO" id="GO:0051301">
    <property type="term" value="P:cell division"/>
    <property type="evidence" value="ECO:0007669"/>
    <property type="project" value="UniProtKB-KW"/>
</dbReference>
<dbReference type="GO" id="GO:0051010">
    <property type="term" value="F:microtubule plus-end binding"/>
    <property type="evidence" value="ECO:0007669"/>
    <property type="project" value="TreeGrafter"/>
</dbReference>
<evidence type="ECO:0000256" key="11">
    <source>
        <dbReference type="ARBA" id="ARBA00022838"/>
    </source>
</evidence>
<evidence type="ECO:0000313" key="20">
    <source>
        <dbReference type="Proteomes" id="UP000698800"/>
    </source>
</evidence>
<evidence type="ECO:0000256" key="1">
    <source>
        <dbReference type="ARBA" id="ARBA00004123"/>
    </source>
</evidence>
<evidence type="ECO:0000256" key="2">
    <source>
        <dbReference type="ARBA" id="ARBA00004186"/>
    </source>
</evidence>
<keyword evidence="14" id="KW-0131">Cell cycle</keyword>
<feature type="compositionally biased region" description="Polar residues" evidence="18">
    <location>
        <begin position="1"/>
        <end position="19"/>
    </location>
</feature>
<gene>
    <name evidence="19" type="ORF">FGG08_000386</name>
</gene>
<evidence type="ECO:0000256" key="15">
    <source>
        <dbReference type="ARBA" id="ARBA00023328"/>
    </source>
</evidence>
<keyword evidence="5" id="KW-0158">Chromosome</keyword>
<keyword evidence="12" id="KW-0206">Cytoskeleton</keyword>
<evidence type="ECO:0000256" key="8">
    <source>
        <dbReference type="ARBA" id="ARBA00022701"/>
    </source>
</evidence>
<feature type="region of interest" description="Disordered" evidence="18">
    <location>
        <begin position="1"/>
        <end position="24"/>
    </location>
</feature>
<evidence type="ECO:0000256" key="14">
    <source>
        <dbReference type="ARBA" id="ARBA00023306"/>
    </source>
</evidence>
<keyword evidence="7" id="KW-0132">Cell division</keyword>
<dbReference type="AlphaFoldDB" id="A0A9P8IDB3"/>
<keyword evidence="13" id="KW-0539">Nucleus</keyword>